<dbReference type="AlphaFoldDB" id="A0A5T0YZ92"/>
<comment type="caution">
    <text evidence="1">The sequence shown here is derived from an EMBL/GenBank/DDBJ whole genome shotgun (WGS) entry which is preliminary data.</text>
</comment>
<reference evidence="1" key="1">
    <citation type="submission" date="2018-08" db="EMBL/GenBank/DDBJ databases">
        <authorList>
            <consortium name="NARMS: The National Antimicrobial Resistance Monitoring System"/>
        </authorList>
    </citation>
    <scope>NUCLEOTIDE SEQUENCE</scope>
    <source>
        <strain evidence="1">CVM N17C788</strain>
    </source>
</reference>
<sequence>MRENILIKKLYVDNDIIRDLYKKSLDFAINEREKAIDFLYKKTSKGTYNLLSEIKITLESLENSINENMILFGKFAFFFKNPKYYTRQSHQIIAKTSSCYDLLLGLFYHYGFFQDEKQINDILHKLFEAFKVKSDFSLDFQNESPNAKFKEVKLYFEPHFATFYDYLEFEKYLYESEKGE</sequence>
<organism evidence="1">
    <name type="scientific">Campylobacter coli</name>
    <dbReference type="NCBI Taxonomy" id="195"/>
    <lineage>
        <taxon>Bacteria</taxon>
        <taxon>Pseudomonadati</taxon>
        <taxon>Campylobacterota</taxon>
        <taxon>Epsilonproteobacteria</taxon>
        <taxon>Campylobacterales</taxon>
        <taxon>Campylobacteraceae</taxon>
        <taxon>Campylobacter</taxon>
    </lineage>
</organism>
<dbReference type="EMBL" id="AACSIN010000037">
    <property type="protein sequence ID" value="EAL9219423.1"/>
    <property type="molecule type" value="Genomic_DNA"/>
</dbReference>
<evidence type="ECO:0000313" key="1">
    <source>
        <dbReference type="EMBL" id="EAL9219423.1"/>
    </source>
</evidence>
<accession>A0A5T0YZ92</accession>
<name>A0A5T0YZ92_CAMCO</name>
<proteinExistence type="predicted"/>
<protein>
    <submittedName>
        <fullName evidence="1">Uncharacterized protein</fullName>
    </submittedName>
</protein>
<gene>
    <name evidence="1" type="ORF">DYX52_09160</name>
</gene>